<keyword evidence="2" id="KW-1185">Reference proteome</keyword>
<evidence type="ECO:0000313" key="2">
    <source>
        <dbReference type="Proteomes" id="UP000887575"/>
    </source>
</evidence>
<reference evidence="3" key="1">
    <citation type="submission" date="2024-02" db="UniProtKB">
        <authorList>
            <consortium name="WormBaseParasite"/>
        </authorList>
    </citation>
    <scope>IDENTIFICATION</scope>
</reference>
<accession>A0AAF3EQP3</accession>
<proteinExistence type="predicted"/>
<name>A0AAF3EQP3_9BILA</name>
<dbReference type="WBParaSite" id="MBELARI_LOCUS1641">
    <property type="protein sequence ID" value="MBELARI_LOCUS1641"/>
    <property type="gene ID" value="MBELARI_LOCUS1641"/>
</dbReference>
<feature type="region of interest" description="Disordered" evidence="1">
    <location>
        <begin position="57"/>
        <end position="116"/>
    </location>
</feature>
<organism evidence="2 3">
    <name type="scientific">Mesorhabditis belari</name>
    <dbReference type="NCBI Taxonomy" id="2138241"/>
    <lineage>
        <taxon>Eukaryota</taxon>
        <taxon>Metazoa</taxon>
        <taxon>Ecdysozoa</taxon>
        <taxon>Nematoda</taxon>
        <taxon>Chromadorea</taxon>
        <taxon>Rhabditida</taxon>
        <taxon>Rhabditina</taxon>
        <taxon>Rhabditomorpha</taxon>
        <taxon>Rhabditoidea</taxon>
        <taxon>Rhabditidae</taxon>
        <taxon>Mesorhabditinae</taxon>
        <taxon>Mesorhabditis</taxon>
    </lineage>
</organism>
<evidence type="ECO:0000256" key="1">
    <source>
        <dbReference type="SAM" id="MobiDB-lite"/>
    </source>
</evidence>
<sequence length="116" mass="13112">MNFDSEVALVEEELGDLHIQRVAAMLLSPSPRDCQLVHEIHRETQSAFDRIHSRSLSVDRKAKKHAKTLDPESSKAPPSTARISPKNSFKQKTFKLPQKPVLLRDPVNPARRPLKA</sequence>
<dbReference type="Proteomes" id="UP000887575">
    <property type="component" value="Unassembled WGS sequence"/>
</dbReference>
<evidence type="ECO:0000313" key="3">
    <source>
        <dbReference type="WBParaSite" id="MBELARI_LOCUS1641"/>
    </source>
</evidence>
<protein>
    <submittedName>
        <fullName evidence="3">Uncharacterized protein</fullName>
    </submittedName>
</protein>
<feature type="compositionally biased region" description="Polar residues" evidence="1">
    <location>
        <begin position="81"/>
        <end position="91"/>
    </location>
</feature>
<dbReference type="AlphaFoldDB" id="A0AAF3EQP3"/>